<keyword evidence="2" id="KW-1185">Reference proteome</keyword>
<dbReference type="AlphaFoldDB" id="A0A6G0TY06"/>
<protein>
    <submittedName>
        <fullName evidence="1">Uncharacterized protein</fullName>
    </submittedName>
</protein>
<proteinExistence type="predicted"/>
<evidence type="ECO:0000313" key="2">
    <source>
        <dbReference type="Proteomes" id="UP000475862"/>
    </source>
</evidence>
<sequence length="176" mass="20362">MLNYGLNSTNIFSNNFLPSLLGSSHDFRTKKPNVWSIVNEIYYQTFHINHLQIQILLRFTKTSILEYSRLLLTKGVSGSPLQKLYSSINGLSDKIGLDSYYLQTHIQGGRVENKKNNMYIKYLIHSIVKNYYDRSNKTYSELAKFVQMSIISLDTFSSCVFNRLPMKSKRLIISSP</sequence>
<dbReference type="EMBL" id="VYZN01000013">
    <property type="protein sequence ID" value="KAE9541172.1"/>
    <property type="molecule type" value="Genomic_DNA"/>
</dbReference>
<gene>
    <name evidence="1" type="ORF">AGLY_004417</name>
</gene>
<dbReference type="Proteomes" id="UP000475862">
    <property type="component" value="Unassembled WGS sequence"/>
</dbReference>
<comment type="caution">
    <text evidence="1">The sequence shown here is derived from an EMBL/GenBank/DDBJ whole genome shotgun (WGS) entry which is preliminary data.</text>
</comment>
<organism evidence="1 2">
    <name type="scientific">Aphis glycines</name>
    <name type="common">Soybean aphid</name>
    <dbReference type="NCBI Taxonomy" id="307491"/>
    <lineage>
        <taxon>Eukaryota</taxon>
        <taxon>Metazoa</taxon>
        <taxon>Ecdysozoa</taxon>
        <taxon>Arthropoda</taxon>
        <taxon>Hexapoda</taxon>
        <taxon>Insecta</taxon>
        <taxon>Pterygota</taxon>
        <taxon>Neoptera</taxon>
        <taxon>Paraneoptera</taxon>
        <taxon>Hemiptera</taxon>
        <taxon>Sternorrhyncha</taxon>
        <taxon>Aphidomorpha</taxon>
        <taxon>Aphidoidea</taxon>
        <taxon>Aphididae</taxon>
        <taxon>Aphidini</taxon>
        <taxon>Aphis</taxon>
        <taxon>Aphis</taxon>
    </lineage>
</organism>
<name>A0A6G0TY06_APHGL</name>
<accession>A0A6G0TY06</accession>
<evidence type="ECO:0000313" key="1">
    <source>
        <dbReference type="EMBL" id="KAE9541172.1"/>
    </source>
</evidence>
<reference evidence="1 2" key="1">
    <citation type="submission" date="2019-08" db="EMBL/GenBank/DDBJ databases">
        <title>The genome of the soybean aphid Biotype 1, its phylome, world population structure and adaptation to the North American continent.</title>
        <authorList>
            <person name="Giordano R."/>
            <person name="Donthu R.K."/>
            <person name="Hernandez A.G."/>
            <person name="Wright C.L."/>
            <person name="Zimin A.V."/>
        </authorList>
    </citation>
    <scope>NUCLEOTIDE SEQUENCE [LARGE SCALE GENOMIC DNA]</scope>
    <source>
        <tissue evidence="1">Whole aphids</tissue>
    </source>
</reference>